<protein>
    <submittedName>
        <fullName evidence="2">Retrovirus Pol polyprotein from transposon 17.6</fullName>
    </submittedName>
</protein>
<proteinExistence type="predicted"/>
<accession>A0A504YZ83</accession>
<dbReference type="EMBL" id="SUNJ01001453">
    <property type="protein sequence ID" value="TPP66734.1"/>
    <property type="molecule type" value="Genomic_DNA"/>
</dbReference>
<evidence type="ECO:0000259" key="1">
    <source>
        <dbReference type="PROSITE" id="PS50878"/>
    </source>
</evidence>
<dbReference type="OrthoDB" id="5860913at2759"/>
<feature type="domain" description="Reverse transcriptase" evidence="1">
    <location>
        <begin position="1"/>
        <end position="104"/>
    </location>
</feature>
<dbReference type="SUPFAM" id="SSF56672">
    <property type="entry name" value="DNA/RNA polymerases"/>
    <property type="match status" value="1"/>
</dbReference>
<dbReference type="PANTHER" id="PTHR37984:SF5">
    <property type="entry name" value="PROTEIN NYNRIN-LIKE"/>
    <property type="match status" value="1"/>
</dbReference>
<dbReference type="Proteomes" id="UP000316759">
    <property type="component" value="Unassembled WGS sequence"/>
</dbReference>
<dbReference type="Gene3D" id="3.10.10.10">
    <property type="entry name" value="HIV Type 1 Reverse Transcriptase, subunit A, domain 1"/>
    <property type="match status" value="1"/>
</dbReference>
<dbReference type="PROSITE" id="PS50878">
    <property type="entry name" value="RT_POL"/>
    <property type="match status" value="1"/>
</dbReference>
<name>A0A504YZ83_FASGI</name>
<organism evidence="2 3">
    <name type="scientific">Fasciola gigantica</name>
    <name type="common">Giant liver fluke</name>
    <dbReference type="NCBI Taxonomy" id="46835"/>
    <lineage>
        <taxon>Eukaryota</taxon>
        <taxon>Metazoa</taxon>
        <taxon>Spiralia</taxon>
        <taxon>Lophotrochozoa</taxon>
        <taxon>Platyhelminthes</taxon>
        <taxon>Trematoda</taxon>
        <taxon>Digenea</taxon>
        <taxon>Plagiorchiida</taxon>
        <taxon>Echinostomata</taxon>
        <taxon>Echinostomatoidea</taxon>
        <taxon>Fasciolidae</taxon>
        <taxon>Fasciola</taxon>
    </lineage>
</organism>
<gene>
    <name evidence="2" type="ORF">FGIG_06834</name>
</gene>
<dbReference type="STRING" id="46835.A0A504YZ83"/>
<dbReference type="InterPro" id="IPR050951">
    <property type="entry name" value="Retrovirus_Pol_polyprotein"/>
</dbReference>
<dbReference type="PANTHER" id="PTHR37984">
    <property type="entry name" value="PROTEIN CBG26694"/>
    <property type="match status" value="1"/>
</dbReference>
<dbReference type="InterPro" id="IPR000477">
    <property type="entry name" value="RT_dom"/>
</dbReference>
<evidence type="ECO:0000313" key="3">
    <source>
        <dbReference type="Proteomes" id="UP000316759"/>
    </source>
</evidence>
<sequence length="166" mass="18550">MHPDDKAKTASCTPVGLFEFQAVPLGLSIASAILRRSMSSVLGCLVATSRLVHLDDVVVHGRTPEERLIKQGEVFQAMEESGLRVKQEKYELLKTEFRCLGHIVGRKGMASEPEKISAVESWPTAKSTANIRQLLGLTSYYHLVVKNYADIAFPLHRLTEKNRKFL</sequence>
<evidence type="ECO:0000313" key="2">
    <source>
        <dbReference type="EMBL" id="TPP66734.1"/>
    </source>
</evidence>
<dbReference type="Gene3D" id="3.30.70.270">
    <property type="match status" value="2"/>
</dbReference>
<reference evidence="2 3" key="1">
    <citation type="submission" date="2019-04" db="EMBL/GenBank/DDBJ databases">
        <title>Annotation for the trematode Fasciola gigantica.</title>
        <authorList>
            <person name="Choi Y.-J."/>
        </authorList>
    </citation>
    <scope>NUCLEOTIDE SEQUENCE [LARGE SCALE GENOMIC DNA]</scope>
    <source>
        <strain evidence="2">Uganda_cow_1</strain>
    </source>
</reference>
<keyword evidence="3" id="KW-1185">Reference proteome</keyword>
<dbReference type="InterPro" id="IPR043502">
    <property type="entry name" value="DNA/RNA_pol_sf"/>
</dbReference>
<dbReference type="InterPro" id="IPR043128">
    <property type="entry name" value="Rev_trsase/Diguanyl_cyclase"/>
</dbReference>
<dbReference type="AlphaFoldDB" id="A0A504YZ83"/>
<dbReference type="Pfam" id="PF00078">
    <property type="entry name" value="RVT_1"/>
    <property type="match status" value="1"/>
</dbReference>
<comment type="caution">
    <text evidence="2">The sequence shown here is derived from an EMBL/GenBank/DDBJ whole genome shotgun (WGS) entry which is preliminary data.</text>
</comment>